<sequence length="846" mass="94170">MASACCNMKSCPISMVFVYGLMGIVDGSNPCPPQYSSDELCDQGVLNSAYIHALNSCFAAPSTSRISLIKRKLQSLQQGSMSCQSFLDEVKSLTDELLVVGKPIEDSDLILSVLNGLNSSFHSFVTTYMLLAKEKSMSFSDFHVELLNYNLMQKFHKHTIQPETGSYVLYFHKIVLNQEHAVTISIGLALQLAAMVAKANTTYLNQHQWYADSGANIHVTSNATNLAISQPYEGIDTVGVGNGAGLIISRTGNATIKTLSSTLALNDVDLKTGDTLMTGPNDRGLYPINLQHLSSSKFHAFSMTVGIKASTATWHCCLGYPLSSTLHNKGFHCYDPSSQCVYISRNVIFDEVMLPAHVQSPLMDSGSSVPSTGNSLPFIHSPPSHIFPSSSPSSSVSPLHTTPIIPTNHDFSIPPDTPSDINSLISSSPSNILEPSFSAPTSSAPSYHIVTRSQIGYLRPHTYPDFHLYYLTRHPLRALHAALLKNENWTLCPRPPDKNVVPSKWVFKSKHKPDGSIERLKAWLVAVGYLQRSGIDFFKTFSPVIKPSTVRMVLALVVSFNWDIQQLDVSNAFLHEFWMRKFIWLNLKVLKILPIHSLCVDPSLFTYHRDSNHAFLLVYDLGQLSYFLGIEATHDSFGLHLRQTRYIIDLLDRVNLISILGTLQYITLTRSDIAYSVNQLCQHMQAPTTAHWTATKCVLRYLKNTLDFGLFYKPGSFAINAYCDSDLDGDLDDRRSTCGYGMLVGPNLISWSAKKQTVVSKSSTKVKYRCLTLVTAEVYWLRMLLCELKISLDSPPVIWCDNISALALASNPIFHARSKHIEVDYHFVREKVAHRDIILEHISTSI</sequence>
<evidence type="ECO:0000259" key="2">
    <source>
        <dbReference type="Pfam" id="PF07727"/>
    </source>
</evidence>
<dbReference type="Pfam" id="PF07727">
    <property type="entry name" value="RVT_2"/>
    <property type="match status" value="1"/>
</dbReference>
<dbReference type="InterPro" id="IPR013103">
    <property type="entry name" value="RVT_2"/>
</dbReference>
<dbReference type="Proteomes" id="UP000288805">
    <property type="component" value="Unassembled WGS sequence"/>
</dbReference>
<organism evidence="4 5">
    <name type="scientific">Vitis vinifera</name>
    <name type="common">Grape</name>
    <dbReference type="NCBI Taxonomy" id="29760"/>
    <lineage>
        <taxon>Eukaryota</taxon>
        <taxon>Viridiplantae</taxon>
        <taxon>Streptophyta</taxon>
        <taxon>Embryophyta</taxon>
        <taxon>Tracheophyta</taxon>
        <taxon>Spermatophyta</taxon>
        <taxon>Magnoliopsida</taxon>
        <taxon>eudicotyledons</taxon>
        <taxon>Gunneridae</taxon>
        <taxon>Pentapetalae</taxon>
        <taxon>rosids</taxon>
        <taxon>Vitales</taxon>
        <taxon>Vitaceae</taxon>
        <taxon>Viteae</taxon>
        <taxon>Vitis</taxon>
    </lineage>
</organism>
<keyword evidence="1" id="KW-0732">Signal</keyword>
<dbReference type="Pfam" id="PF25597">
    <property type="entry name" value="SH3_retrovirus"/>
    <property type="match status" value="1"/>
</dbReference>
<comment type="caution">
    <text evidence="4">The sequence shown here is derived from an EMBL/GenBank/DDBJ whole genome shotgun (WGS) entry which is preliminary data.</text>
</comment>
<evidence type="ECO:0000313" key="4">
    <source>
        <dbReference type="EMBL" id="RVW64465.1"/>
    </source>
</evidence>
<dbReference type="CDD" id="cd09272">
    <property type="entry name" value="RNase_HI_RT_Ty1"/>
    <property type="match status" value="1"/>
</dbReference>
<proteinExistence type="predicted"/>
<feature type="domain" description="Reverse transcriptase Ty1/copia-type" evidence="2">
    <location>
        <begin position="486"/>
        <end position="576"/>
    </location>
</feature>
<protein>
    <submittedName>
        <fullName evidence="4">Retrovirus-related Pol polyprotein from transposon RE2</fullName>
    </submittedName>
</protein>
<gene>
    <name evidence="4" type="primary">RE2_1256</name>
    <name evidence="4" type="ORF">CK203_040326</name>
</gene>
<reference evidence="4 5" key="1">
    <citation type="journal article" date="2018" name="PLoS Genet.">
        <title>Population sequencing reveals clonal diversity and ancestral inbreeding in the grapevine cultivar Chardonnay.</title>
        <authorList>
            <person name="Roach M.J."/>
            <person name="Johnson D.L."/>
            <person name="Bohlmann J."/>
            <person name="van Vuuren H.J."/>
            <person name="Jones S.J."/>
            <person name="Pretorius I.S."/>
            <person name="Schmidt S.A."/>
            <person name="Borneman A.R."/>
        </authorList>
    </citation>
    <scope>NUCLEOTIDE SEQUENCE [LARGE SCALE GENOMIC DNA]</scope>
    <source>
        <strain evidence="5">cv. Chardonnay</strain>
        <tissue evidence="4">Leaf</tissue>
    </source>
</reference>
<evidence type="ECO:0000313" key="5">
    <source>
        <dbReference type="Proteomes" id="UP000288805"/>
    </source>
</evidence>
<dbReference type="InterPro" id="IPR043502">
    <property type="entry name" value="DNA/RNA_pol_sf"/>
</dbReference>
<dbReference type="SUPFAM" id="SSF56672">
    <property type="entry name" value="DNA/RNA polymerases"/>
    <property type="match status" value="1"/>
</dbReference>
<feature type="chain" id="PRO_5019080337" evidence="1">
    <location>
        <begin position="28"/>
        <end position="846"/>
    </location>
</feature>
<feature type="signal peptide" evidence="1">
    <location>
        <begin position="1"/>
        <end position="27"/>
    </location>
</feature>
<dbReference type="EMBL" id="QGNW01000719">
    <property type="protein sequence ID" value="RVW64465.1"/>
    <property type="molecule type" value="Genomic_DNA"/>
</dbReference>
<feature type="domain" description="Retroviral polymerase SH3-like" evidence="3">
    <location>
        <begin position="326"/>
        <end position="355"/>
    </location>
</feature>
<dbReference type="PANTHER" id="PTHR11439">
    <property type="entry name" value="GAG-POL-RELATED RETROTRANSPOSON"/>
    <property type="match status" value="1"/>
</dbReference>
<dbReference type="AlphaFoldDB" id="A0A438FX23"/>
<dbReference type="InterPro" id="IPR057670">
    <property type="entry name" value="SH3_retrovirus"/>
</dbReference>
<accession>A0A438FX23</accession>
<evidence type="ECO:0000259" key="3">
    <source>
        <dbReference type="Pfam" id="PF25597"/>
    </source>
</evidence>
<dbReference type="PANTHER" id="PTHR11439:SF500">
    <property type="entry name" value="RNA-DIRECTED DNA POLYMERASE"/>
    <property type="match status" value="1"/>
</dbReference>
<evidence type="ECO:0000256" key="1">
    <source>
        <dbReference type="SAM" id="SignalP"/>
    </source>
</evidence>
<name>A0A438FX23_VITVI</name>